<dbReference type="PROSITE" id="PS00041">
    <property type="entry name" value="HTH_ARAC_FAMILY_1"/>
    <property type="match status" value="1"/>
</dbReference>
<dbReference type="InterPro" id="IPR018062">
    <property type="entry name" value="HTH_AraC-typ_CS"/>
</dbReference>
<dbReference type="Gene3D" id="1.10.10.60">
    <property type="entry name" value="Homeodomain-like"/>
    <property type="match status" value="2"/>
</dbReference>
<evidence type="ECO:0000259" key="8">
    <source>
        <dbReference type="PROSITE" id="PS50110"/>
    </source>
</evidence>
<evidence type="ECO:0000256" key="6">
    <source>
        <dbReference type="PROSITE-ProRule" id="PRU00169"/>
    </source>
</evidence>
<reference evidence="9" key="2">
    <citation type="submission" date="2021-04" db="EMBL/GenBank/DDBJ databases">
        <authorList>
            <person name="Gilroy R."/>
        </authorList>
    </citation>
    <scope>NUCLEOTIDE SEQUENCE</scope>
    <source>
        <strain evidence="9">CHK188-4685</strain>
    </source>
</reference>
<dbReference type="InterPro" id="IPR011006">
    <property type="entry name" value="CheY-like_superfamily"/>
</dbReference>
<evidence type="ECO:0000313" key="10">
    <source>
        <dbReference type="Proteomes" id="UP000886804"/>
    </source>
</evidence>
<dbReference type="PANTHER" id="PTHR43280">
    <property type="entry name" value="ARAC-FAMILY TRANSCRIPTIONAL REGULATOR"/>
    <property type="match status" value="1"/>
</dbReference>
<dbReference type="InterPro" id="IPR001789">
    <property type="entry name" value="Sig_transdc_resp-reg_receiver"/>
</dbReference>
<dbReference type="Pfam" id="PF00072">
    <property type="entry name" value="Response_reg"/>
    <property type="match status" value="1"/>
</dbReference>
<keyword evidence="4" id="KW-0804">Transcription</keyword>
<keyword evidence="3" id="KW-0238">DNA-binding</keyword>
<accession>A0A9D2L9Z9</accession>
<evidence type="ECO:0000259" key="7">
    <source>
        <dbReference type="PROSITE" id="PS01124"/>
    </source>
</evidence>
<keyword evidence="2" id="KW-0805">Transcription regulation</keyword>
<dbReference type="SMART" id="SM00342">
    <property type="entry name" value="HTH_ARAC"/>
    <property type="match status" value="1"/>
</dbReference>
<evidence type="ECO:0000256" key="3">
    <source>
        <dbReference type="ARBA" id="ARBA00023125"/>
    </source>
</evidence>
<dbReference type="InterPro" id="IPR020449">
    <property type="entry name" value="Tscrpt_reg_AraC-type_HTH"/>
</dbReference>
<feature type="domain" description="Response regulatory" evidence="8">
    <location>
        <begin position="3"/>
        <end position="120"/>
    </location>
</feature>
<dbReference type="GO" id="GO:0000160">
    <property type="term" value="P:phosphorelay signal transduction system"/>
    <property type="evidence" value="ECO:0007669"/>
    <property type="project" value="InterPro"/>
</dbReference>
<feature type="domain" description="HTH araC/xylS-type" evidence="7">
    <location>
        <begin position="274"/>
        <end position="372"/>
    </location>
</feature>
<dbReference type="Gene3D" id="3.40.50.2300">
    <property type="match status" value="1"/>
</dbReference>
<dbReference type="PRINTS" id="PR00032">
    <property type="entry name" value="HTHARAC"/>
</dbReference>
<dbReference type="GO" id="GO:0043565">
    <property type="term" value="F:sequence-specific DNA binding"/>
    <property type="evidence" value="ECO:0007669"/>
    <property type="project" value="InterPro"/>
</dbReference>
<feature type="modified residue" description="4-aspartylphosphate" evidence="6">
    <location>
        <position position="55"/>
    </location>
</feature>
<dbReference type="AlphaFoldDB" id="A0A9D2L9Z9"/>
<organism evidence="9 10">
    <name type="scientific">Candidatus Enterocloster faecavium</name>
    <dbReference type="NCBI Taxonomy" id="2838560"/>
    <lineage>
        <taxon>Bacteria</taxon>
        <taxon>Bacillati</taxon>
        <taxon>Bacillota</taxon>
        <taxon>Clostridia</taxon>
        <taxon>Lachnospirales</taxon>
        <taxon>Lachnospiraceae</taxon>
        <taxon>Enterocloster</taxon>
    </lineage>
</organism>
<dbReference type="Pfam" id="PF12833">
    <property type="entry name" value="HTH_18"/>
    <property type="match status" value="1"/>
</dbReference>
<sequence>MYQVLLIDDDPNIVDGLKKIIEESFPEIFQIDRAFDGFQALTLLTEHYYHLIISDIKMPQLDGLRLLELIHSGNIPSFVIMLSGYDDYSYIRSALKMGAYDYLLKPVAIHTFVSMIHSLLPQFVDSSSTLSLNHLSIPSPAKNGEYFDVESSGAILTHEQLDSLLKELQTSILALKEEDLEGIIDRIFRGLSPTVFSREDLRRIFSDFLYTLMQQNSSLIPIVAHFKLSDNDLSAQIKNLPHLSQLKKKFSQVLSLYVEQLKIQQAKNDAYIVKKARAYIDQHYSESLMLADIASRFRLHPNYFSFLFKKQMNITVRDYILQVRIQKAKELMENPSLKLLDIALAVGYQDAAHFNRAFKNVTGLSPSRYRESIRLN</sequence>
<dbReference type="PROSITE" id="PS01124">
    <property type="entry name" value="HTH_ARAC_FAMILY_2"/>
    <property type="match status" value="1"/>
</dbReference>
<dbReference type="CDD" id="cd17536">
    <property type="entry name" value="REC_YesN-like"/>
    <property type="match status" value="1"/>
</dbReference>
<keyword evidence="6" id="KW-0597">Phosphoprotein</keyword>
<evidence type="ECO:0000313" key="9">
    <source>
        <dbReference type="EMBL" id="HJB08762.1"/>
    </source>
</evidence>
<gene>
    <name evidence="9" type="ORF">H9716_13025</name>
</gene>
<dbReference type="PANTHER" id="PTHR43280:SF28">
    <property type="entry name" value="HTH-TYPE TRANSCRIPTIONAL ACTIVATOR RHAS"/>
    <property type="match status" value="1"/>
</dbReference>
<evidence type="ECO:0000256" key="2">
    <source>
        <dbReference type="ARBA" id="ARBA00023015"/>
    </source>
</evidence>
<dbReference type="PROSITE" id="PS50110">
    <property type="entry name" value="RESPONSE_REGULATORY"/>
    <property type="match status" value="1"/>
</dbReference>
<reference evidence="9" key="1">
    <citation type="journal article" date="2021" name="PeerJ">
        <title>Extensive microbial diversity within the chicken gut microbiome revealed by metagenomics and culture.</title>
        <authorList>
            <person name="Gilroy R."/>
            <person name="Ravi A."/>
            <person name="Getino M."/>
            <person name="Pursley I."/>
            <person name="Horton D.L."/>
            <person name="Alikhan N.F."/>
            <person name="Baker D."/>
            <person name="Gharbi K."/>
            <person name="Hall N."/>
            <person name="Watson M."/>
            <person name="Adriaenssens E.M."/>
            <person name="Foster-Nyarko E."/>
            <person name="Jarju S."/>
            <person name="Secka A."/>
            <person name="Antonio M."/>
            <person name="Oren A."/>
            <person name="Chaudhuri R.R."/>
            <person name="La Ragione R."/>
            <person name="Hildebrand F."/>
            <person name="Pallen M.J."/>
        </authorList>
    </citation>
    <scope>NUCLEOTIDE SEQUENCE</scope>
    <source>
        <strain evidence="9">CHK188-4685</strain>
    </source>
</reference>
<evidence type="ECO:0000256" key="1">
    <source>
        <dbReference type="ARBA" id="ARBA00018672"/>
    </source>
</evidence>
<evidence type="ECO:0000256" key="5">
    <source>
        <dbReference type="ARBA" id="ARBA00024867"/>
    </source>
</evidence>
<dbReference type="EMBL" id="DWYS01000155">
    <property type="protein sequence ID" value="HJB08762.1"/>
    <property type="molecule type" value="Genomic_DNA"/>
</dbReference>
<dbReference type="SMART" id="SM00448">
    <property type="entry name" value="REC"/>
    <property type="match status" value="1"/>
</dbReference>
<evidence type="ECO:0000256" key="4">
    <source>
        <dbReference type="ARBA" id="ARBA00023163"/>
    </source>
</evidence>
<dbReference type="InterPro" id="IPR009057">
    <property type="entry name" value="Homeodomain-like_sf"/>
</dbReference>
<dbReference type="SUPFAM" id="SSF46689">
    <property type="entry name" value="Homeodomain-like"/>
    <property type="match status" value="2"/>
</dbReference>
<dbReference type="SUPFAM" id="SSF52172">
    <property type="entry name" value="CheY-like"/>
    <property type="match status" value="1"/>
</dbReference>
<dbReference type="InterPro" id="IPR018060">
    <property type="entry name" value="HTH_AraC"/>
</dbReference>
<comment type="function">
    <text evidence="5">May play the central regulatory role in sporulation. It may be an element of the effector pathway responsible for the activation of sporulation genes in response to nutritional stress. Spo0A may act in concert with spo0H (a sigma factor) to control the expression of some genes that are critical to the sporulation process.</text>
</comment>
<dbReference type="GO" id="GO:0003700">
    <property type="term" value="F:DNA-binding transcription factor activity"/>
    <property type="evidence" value="ECO:0007669"/>
    <property type="project" value="InterPro"/>
</dbReference>
<name>A0A9D2L9Z9_9FIRM</name>
<proteinExistence type="predicted"/>
<comment type="caution">
    <text evidence="9">The sequence shown here is derived from an EMBL/GenBank/DDBJ whole genome shotgun (WGS) entry which is preliminary data.</text>
</comment>
<dbReference type="Proteomes" id="UP000886804">
    <property type="component" value="Unassembled WGS sequence"/>
</dbReference>
<protein>
    <recommendedName>
        <fullName evidence="1">Stage 0 sporulation protein A homolog</fullName>
    </recommendedName>
</protein>